<sequence length="425" mass="47487">MTDSPPLGNVSWKGVGDYGEEYAERIHKFIDKIDNKALESYASSLRGNQPCKISTEFSVGNFNLVRKLQFHDGVEWIVRLLMPPMPVAGQLIETVSPKAQEKRLLSMQSELATMEFVRQSTDIPIPKIFAHELNEQNAVGCPFFMMEYVHGNTAEEVSQSYPGNREGIPEPFQEKFWHQIANIMTQLASVRLPRIGSIVRDAVGSFVAGPLIETGSGPYDSAAEFYADYPLALGNSLAEREGPVDGQGEVIQAFCSLAASFPPPAARAERGSAEDFGLANYDLNPNNILVDQEFNVLAVIDWDSVVSVPDAALCRFPYLMGVRCAVPGLVSTEPLELKRNALSQPFAEVVEAWGKEQLEKEFRGVNKRRMYLFTKSGFFSKEAVAFRSLIAVRQGQDWVNEEWIQGLAWLSDRNEEQVARFYLEQ</sequence>
<dbReference type="HOGENOM" id="CLU_053876_1_0_1"/>
<accession>A0A0B4GA66</accession>
<dbReference type="Pfam" id="PF01636">
    <property type="entry name" value="APH"/>
    <property type="match status" value="1"/>
</dbReference>
<keyword evidence="3" id="KW-1185">Reference proteome</keyword>
<dbReference type="InterPro" id="IPR051678">
    <property type="entry name" value="AGP_Transferase"/>
</dbReference>
<dbReference type="InterPro" id="IPR011009">
    <property type="entry name" value="Kinase-like_dom_sf"/>
</dbReference>
<dbReference type="Proteomes" id="UP000031186">
    <property type="component" value="Unassembled WGS sequence"/>
</dbReference>
<evidence type="ECO:0000313" key="3">
    <source>
        <dbReference type="Proteomes" id="UP000031186"/>
    </source>
</evidence>
<protein>
    <submittedName>
        <fullName evidence="2">Protein kinase-like domain protein</fullName>
    </submittedName>
</protein>
<gene>
    <name evidence="2" type="ORF">MAN_06235</name>
</gene>
<dbReference type="InterPro" id="IPR002575">
    <property type="entry name" value="Aminoglycoside_PTrfase"/>
</dbReference>
<dbReference type="AlphaFoldDB" id="A0A0B4GA66"/>
<dbReference type="EMBL" id="AZNF01000007">
    <property type="protein sequence ID" value="KID65224.1"/>
    <property type="molecule type" value="Genomic_DNA"/>
</dbReference>
<name>A0A0B4GA66_METAF</name>
<dbReference type="PANTHER" id="PTHR21310:SF15">
    <property type="entry name" value="AMINOGLYCOSIDE PHOSPHOTRANSFERASE DOMAIN-CONTAINING PROTEIN"/>
    <property type="match status" value="1"/>
</dbReference>
<dbReference type="SUPFAM" id="SSF56112">
    <property type="entry name" value="Protein kinase-like (PK-like)"/>
    <property type="match status" value="1"/>
</dbReference>
<organism evidence="2 3">
    <name type="scientific">Metarhizium anisopliae (strain ARSEF 549)</name>
    <dbReference type="NCBI Taxonomy" id="3151832"/>
    <lineage>
        <taxon>Eukaryota</taxon>
        <taxon>Fungi</taxon>
        <taxon>Dikarya</taxon>
        <taxon>Ascomycota</taxon>
        <taxon>Pezizomycotina</taxon>
        <taxon>Sordariomycetes</taxon>
        <taxon>Hypocreomycetidae</taxon>
        <taxon>Hypocreales</taxon>
        <taxon>Clavicipitaceae</taxon>
        <taxon>Metarhizium</taxon>
    </lineage>
</organism>
<evidence type="ECO:0000313" key="2">
    <source>
        <dbReference type="EMBL" id="KID65224.1"/>
    </source>
</evidence>
<dbReference type="PANTHER" id="PTHR21310">
    <property type="entry name" value="AMINOGLYCOSIDE PHOSPHOTRANSFERASE-RELATED-RELATED"/>
    <property type="match status" value="1"/>
</dbReference>
<comment type="caution">
    <text evidence="2">The sequence shown here is derived from an EMBL/GenBank/DDBJ whole genome shotgun (WGS) entry which is preliminary data.</text>
</comment>
<reference evidence="2 3" key="1">
    <citation type="journal article" date="2014" name="Proc. Natl. Acad. Sci. U.S.A.">
        <title>Trajectory and genomic determinants of fungal-pathogen speciation and host adaptation.</title>
        <authorList>
            <person name="Hu X."/>
            <person name="Xiao G."/>
            <person name="Zheng P."/>
            <person name="Shang Y."/>
            <person name="Su Y."/>
            <person name="Zhang X."/>
            <person name="Liu X."/>
            <person name="Zhan S."/>
            <person name="St Leger R.J."/>
            <person name="Wang C."/>
        </authorList>
    </citation>
    <scope>NUCLEOTIDE SEQUENCE [LARGE SCALE GENOMIC DNA]</scope>
    <source>
        <strain evidence="2 3">ARSEF 549</strain>
    </source>
</reference>
<evidence type="ECO:0000259" key="1">
    <source>
        <dbReference type="Pfam" id="PF01636"/>
    </source>
</evidence>
<proteinExistence type="predicted"/>
<dbReference type="VEuPathDB" id="FungiDB:MAN_06235"/>
<dbReference type="OrthoDB" id="4935592at2759"/>
<feature type="domain" description="Aminoglycoside phosphotransferase" evidence="1">
    <location>
        <begin position="73"/>
        <end position="305"/>
    </location>
</feature>
<feature type="non-terminal residue" evidence="2">
    <location>
        <position position="1"/>
    </location>
</feature>
<dbReference type="Gene3D" id="3.30.200.20">
    <property type="entry name" value="Phosphorylase Kinase, domain 1"/>
    <property type="match status" value="1"/>
</dbReference>